<organism evidence="2 3">
    <name type="scientific">Mycena albidolilacea</name>
    <dbReference type="NCBI Taxonomy" id="1033008"/>
    <lineage>
        <taxon>Eukaryota</taxon>
        <taxon>Fungi</taxon>
        <taxon>Dikarya</taxon>
        <taxon>Basidiomycota</taxon>
        <taxon>Agaricomycotina</taxon>
        <taxon>Agaricomycetes</taxon>
        <taxon>Agaricomycetidae</taxon>
        <taxon>Agaricales</taxon>
        <taxon>Marasmiineae</taxon>
        <taxon>Mycenaceae</taxon>
        <taxon>Mycena</taxon>
    </lineage>
</organism>
<comment type="caution">
    <text evidence="2">The sequence shown here is derived from an EMBL/GenBank/DDBJ whole genome shotgun (WGS) entry which is preliminary data.</text>
</comment>
<feature type="compositionally biased region" description="Low complexity" evidence="1">
    <location>
        <begin position="577"/>
        <end position="586"/>
    </location>
</feature>
<evidence type="ECO:0000313" key="3">
    <source>
        <dbReference type="Proteomes" id="UP001218218"/>
    </source>
</evidence>
<keyword evidence="3" id="KW-1185">Reference proteome</keyword>
<name>A0AAD7EES4_9AGAR</name>
<dbReference type="Proteomes" id="UP001218218">
    <property type="component" value="Unassembled WGS sequence"/>
</dbReference>
<evidence type="ECO:0000313" key="2">
    <source>
        <dbReference type="EMBL" id="KAJ7314851.1"/>
    </source>
</evidence>
<dbReference type="AlphaFoldDB" id="A0AAD7EES4"/>
<proteinExistence type="predicted"/>
<evidence type="ECO:0000256" key="1">
    <source>
        <dbReference type="SAM" id="MobiDB-lite"/>
    </source>
</evidence>
<gene>
    <name evidence="2" type="ORF">DFH08DRAFT_821178</name>
</gene>
<sequence>MACPLHPGWFASEDRALKLEAIESGGVATTALLKSWMDHYQRCCDGRGASTIGDGGGTREKQKRGLKRDKENEGGGRRVQLKGDIVCRSHLMVLRERPIRAVEEAVNRVREFGTQTEGRKDNFKREHGGFRTKNRKENLKRAEDVKSPVQNVAQCSRPGYMLVYCQILQHCNTPTPSTVVVSGSRSHLPPSLPPHRGGIWGSWSSELTCSKLKVTANVEATQWRIALVAMHNLKLLCVCRTIPLPFNIVPLITFRLKTFGSTGVLVGEWAAFAVSQDQIERLWFNSDFFGRSPRAGELPALRSMKGRAGDLARFARHNHQLRDLWFFQNTRLSSSDLTMFALSPVRLSTIRIGTHYFVHLLEAAPRLVTSLADISLDEDPTWAASVHQINLALSEYDDPTWAAMAGISLGGWLAHLAAALDERFSQLKSIRLYLKTSQNGSEKLLKRQDGQKKKKIMRSLLPCKRPLPLALEVKVGPKTHVGPLTPPQQLRERKEPSPERQAQWDNWVNTLNNCIMQETSDTHNPEEEQRGEAVEQEREQLWDRLMSLAIDEMKPWEQREWRAEERLAEEREKRESSSQLEESGSSRGVIDTSARNTYVEGFRNVLKGRHFVIAGIAGVHNRDGAGSVLLRNSSAFEAEVGVNAVMESSWDGKVEN</sequence>
<protein>
    <submittedName>
        <fullName evidence="2">Uncharacterized protein</fullName>
    </submittedName>
</protein>
<feature type="region of interest" description="Disordered" evidence="1">
    <location>
        <begin position="477"/>
        <end position="501"/>
    </location>
</feature>
<feature type="region of interest" description="Disordered" evidence="1">
    <location>
        <begin position="48"/>
        <end position="76"/>
    </location>
</feature>
<accession>A0AAD7EES4</accession>
<dbReference type="EMBL" id="JARIHO010000065">
    <property type="protein sequence ID" value="KAJ7314851.1"/>
    <property type="molecule type" value="Genomic_DNA"/>
</dbReference>
<feature type="region of interest" description="Disordered" evidence="1">
    <location>
        <begin position="569"/>
        <end position="588"/>
    </location>
</feature>
<reference evidence="2" key="1">
    <citation type="submission" date="2023-03" db="EMBL/GenBank/DDBJ databases">
        <title>Massive genome expansion in bonnet fungi (Mycena s.s.) driven by repeated elements and novel gene families across ecological guilds.</title>
        <authorList>
            <consortium name="Lawrence Berkeley National Laboratory"/>
            <person name="Harder C.B."/>
            <person name="Miyauchi S."/>
            <person name="Viragh M."/>
            <person name="Kuo A."/>
            <person name="Thoen E."/>
            <person name="Andreopoulos B."/>
            <person name="Lu D."/>
            <person name="Skrede I."/>
            <person name="Drula E."/>
            <person name="Henrissat B."/>
            <person name="Morin E."/>
            <person name="Kohler A."/>
            <person name="Barry K."/>
            <person name="LaButti K."/>
            <person name="Morin E."/>
            <person name="Salamov A."/>
            <person name="Lipzen A."/>
            <person name="Mereny Z."/>
            <person name="Hegedus B."/>
            <person name="Baldrian P."/>
            <person name="Stursova M."/>
            <person name="Weitz H."/>
            <person name="Taylor A."/>
            <person name="Grigoriev I.V."/>
            <person name="Nagy L.G."/>
            <person name="Martin F."/>
            <person name="Kauserud H."/>
        </authorList>
    </citation>
    <scope>NUCLEOTIDE SEQUENCE</scope>
    <source>
        <strain evidence="2">CBHHK002</strain>
    </source>
</reference>